<evidence type="ECO:0000256" key="3">
    <source>
        <dbReference type="SAM" id="MobiDB-lite"/>
    </source>
</evidence>
<protein>
    <recommendedName>
        <fullName evidence="5">NodB homology domain-containing protein</fullName>
    </recommendedName>
</protein>
<dbReference type="PANTHER" id="PTHR10587">
    <property type="entry name" value="GLYCOSYL TRANSFERASE-RELATED"/>
    <property type="match status" value="1"/>
</dbReference>
<dbReference type="SUPFAM" id="SSF88713">
    <property type="entry name" value="Glycoside hydrolase/deacetylase"/>
    <property type="match status" value="1"/>
</dbReference>
<evidence type="ECO:0000256" key="4">
    <source>
        <dbReference type="SAM" id="SignalP"/>
    </source>
</evidence>
<evidence type="ECO:0000259" key="5">
    <source>
        <dbReference type="PROSITE" id="PS51677"/>
    </source>
</evidence>
<comment type="caution">
    <text evidence="6">The sequence shown here is derived from an EMBL/GenBank/DDBJ whole genome shotgun (WGS) entry which is preliminary data.</text>
</comment>
<dbReference type="Proteomes" id="UP001498238">
    <property type="component" value="Unassembled WGS sequence"/>
</dbReference>
<proteinExistence type="predicted"/>
<dbReference type="InterPro" id="IPR002509">
    <property type="entry name" value="NODB_dom"/>
</dbReference>
<dbReference type="PROSITE" id="PS51257">
    <property type="entry name" value="PROKAR_LIPOPROTEIN"/>
    <property type="match status" value="1"/>
</dbReference>
<keyword evidence="2" id="KW-0378">Hydrolase</keyword>
<evidence type="ECO:0000256" key="2">
    <source>
        <dbReference type="ARBA" id="ARBA00022801"/>
    </source>
</evidence>
<feature type="signal peptide" evidence="4">
    <location>
        <begin position="1"/>
        <end position="34"/>
    </location>
</feature>
<keyword evidence="4" id="KW-0732">Signal</keyword>
<dbReference type="InterPro" id="IPR011330">
    <property type="entry name" value="Glyco_hydro/deAcase_b/a-brl"/>
</dbReference>
<accession>A0ABP3C5R6</accession>
<feature type="domain" description="NodB homology" evidence="5">
    <location>
        <begin position="290"/>
        <end position="465"/>
    </location>
</feature>
<feature type="compositionally biased region" description="Low complexity" evidence="3">
    <location>
        <begin position="134"/>
        <end position="151"/>
    </location>
</feature>
<evidence type="ECO:0000313" key="6">
    <source>
        <dbReference type="EMBL" id="GAA0034947.1"/>
    </source>
</evidence>
<reference evidence="6 7" key="1">
    <citation type="submission" date="2024-01" db="EMBL/GenBank/DDBJ databases">
        <title>Characterization of antibiotic resistant novel bacterial strains and their environmental applications.</title>
        <authorList>
            <person name="Manzoor S."/>
            <person name="Abbas S."/>
            <person name="Arshad M."/>
            <person name="Ahmed I."/>
        </authorList>
    </citation>
    <scope>NUCLEOTIDE SEQUENCE [LARGE SCALE GENOMIC DNA]</scope>
    <source>
        <strain evidence="6 7">NCCP-602</strain>
    </source>
</reference>
<evidence type="ECO:0000256" key="1">
    <source>
        <dbReference type="ARBA" id="ARBA00022723"/>
    </source>
</evidence>
<feature type="chain" id="PRO_5047244429" description="NodB homology domain-containing protein" evidence="4">
    <location>
        <begin position="35"/>
        <end position="503"/>
    </location>
</feature>
<dbReference type="RefSeq" id="WP_339391912.1">
    <property type="nucleotide sequence ID" value="NZ_BAAAAF010000002.1"/>
</dbReference>
<dbReference type="PROSITE" id="PS51677">
    <property type="entry name" value="NODB"/>
    <property type="match status" value="1"/>
</dbReference>
<feature type="compositionally biased region" description="Low complexity" evidence="3">
    <location>
        <begin position="182"/>
        <end position="202"/>
    </location>
</feature>
<dbReference type="Gene3D" id="3.20.20.370">
    <property type="entry name" value="Glycoside hydrolase/deacetylase"/>
    <property type="match status" value="1"/>
</dbReference>
<sequence>MTHTPLRPFSSLRRAAALTAASTALILLSGCTIAGQNRDDDAADEATVESYRKNASDNLATLTKTLRSYAIVDEESTPELNAHLFGLPGATSLGQETEKVVLDSFEAAGAFAGRKAFDPVLTDPSQRWEAAAFATPPAASARPTPSTGPTSEGADTGVDISNRIIAAGGSYLISSVSQKENAGTGASPTASETSAPSQSPTAKAAGMTRAFVTDLATDTTVDAAKLFAGDVDPAAISADDAGALLKDGESVRSDDLTTLGKKVAKALHTPLTLPDGADDRDPDFSCALLPCVALTYDDGPGETDVEDRLLSAAKTANVRLTYFLLGKNVKHNPGVVKRMAEAGHEIGNHSFNHPQLSKKSPDAVKKQIEDTNKEIEAAGGGKSTLVRPPYGALTKATAKALGHPSIMWDVDTEDWRSKSSSMVVQSVRTATKPGSVVLMHSIHPSTVDAAPEVFSTVLDKGFYPVTVSDLFAPQKLEKSAEYFCRGYSNALCSNPEHPDVRRN</sequence>
<evidence type="ECO:0000313" key="7">
    <source>
        <dbReference type="Proteomes" id="UP001498238"/>
    </source>
</evidence>
<feature type="region of interest" description="Disordered" evidence="3">
    <location>
        <begin position="180"/>
        <end position="204"/>
    </location>
</feature>
<organism evidence="6 7">
    <name type="scientific">Brevibacterium metallidurans</name>
    <dbReference type="NCBI Taxonomy" id="1482676"/>
    <lineage>
        <taxon>Bacteria</taxon>
        <taxon>Bacillati</taxon>
        <taxon>Actinomycetota</taxon>
        <taxon>Actinomycetes</taxon>
        <taxon>Micrococcales</taxon>
        <taxon>Brevibacteriaceae</taxon>
        <taxon>Brevibacterium</taxon>
    </lineage>
</organism>
<dbReference type="Pfam" id="PF01522">
    <property type="entry name" value="Polysacc_deac_1"/>
    <property type="match status" value="1"/>
</dbReference>
<name>A0ABP3C5R6_9MICO</name>
<dbReference type="EMBL" id="BAAAAF010000002">
    <property type="protein sequence ID" value="GAA0034947.1"/>
    <property type="molecule type" value="Genomic_DNA"/>
</dbReference>
<dbReference type="InterPro" id="IPR050248">
    <property type="entry name" value="Polysacc_deacetylase_ArnD"/>
</dbReference>
<keyword evidence="1" id="KW-0479">Metal-binding</keyword>
<feature type="region of interest" description="Disordered" evidence="3">
    <location>
        <begin position="134"/>
        <end position="157"/>
    </location>
</feature>
<keyword evidence="7" id="KW-1185">Reference proteome</keyword>
<dbReference type="PANTHER" id="PTHR10587:SF133">
    <property type="entry name" value="CHITIN DEACETYLASE 1-RELATED"/>
    <property type="match status" value="1"/>
</dbReference>
<gene>
    <name evidence="6" type="ORF">NCCP602_09080</name>
</gene>